<keyword evidence="2" id="KW-1185">Reference proteome</keyword>
<name>A0A139WVC1_9CYAN</name>
<organism evidence="1 2">
    <name type="scientific">Scytonema hofmannii PCC 7110</name>
    <dbReference type="NCBI Taxonomy" id="128403"/>
    <lineage>
        <taxon>Bacteria</taxon>
        <taxon>Bacillati</taxon>
        <taxon>Cyanobacteriota</taxon>
        <taxon>Cyanophyceae</taxon>
        <taxon>Nostocales</taxon>
        <taxon>Scytonemataceae</taxon>
        <taxon>Scytonema</taxon>
    </lineage>
</organism>
<reference evidence="1 2" key="1">
    <citation type="journal article" date="2013" name="Genome Biol. Evol.">
        <title>Genomes of Stigonematalean cyanobacteria (subsection V) and the evolution of oxygenic photosynthesis from prokaryotes to plastids.</title>
        <authorList>
            <person name="Dagan T."/>
            <person name="Roettger M."/>
            <person name="Stucken K."/>
            <person name="Landan G."/>
            <person name="Koch R."/>
            <person name="Major P."/>
            <person name="Gould S.B."/>
            <person name="Goremykin V.V."/>
            <person name="Rippka R."/>
            <person name="Tandeau de Marsac N."/>
            <person name="Gugger M."/>
            <person name="Lockhart P.J."/>
            <person name="Allen J.F."/>
            <person name="Brune I."/>
            <person name="Maus I."/>
            <person name="Puhler A."/>
            <person name="Martin W.F."/>
        </authorList>
    </citation>
    <scope>NUCLEOTIDE SEQUENCE [LARGE SCALE GENOMIC DNA]</scope>
    <source>
        <strain evidence="1 2">PCC 7110</strain>
    </source>
</reference>
<dbReference type="Proteomes" id="UP000076925">
    <property type="component" value="Unassembled WGS sequence"/>
</dbReference>
<dbReference type="OrthoDB" id="460165at2"/>
<dbReference type="AlphaFoldDB" id="A0A139WVC1"/>
<dbReference type="RefSeq" id="WP_017748474.1">
    <property type="nucleotide sequence ID" value="NZ_KQ976354.1"/>
</dbReference>
<gene>
    <name evidence="1" type="ORF">WA1_42485</name>
</gene>
<sequence>MSKSIQYIINEQGERVGVLLDLPTYRELTNLSTADAEILTGLSLDELQALAESTLSLKAQVQLDDLLVRNAENKLSADETATLDHLLAQVDQLNILKTRAKYTLKHFDKTSEVA</sequence>
<protein>
    <submittedName>
        <fullName evidence="1">Uncharacterized protein</fullName>
    </submittedName>
</protein>
<evidence type="ECO:0000313" key="2">
    <source>
        <dbReference type="Proteomes" id="UP000076925"/>
    </source>
</evidence>
<evidence type="ECO:0000313" key="1">
    <source>
        <dbReference type="EMBL" id="KYC36381.1"/>
    </source>
</evidence>
<dbReference type="EMBL" id="ANNX02000047">
    <property type="protein sequence ID" value="KYC36381.1"/>
    <property type="molecule type" value="Genomic_DNA"/>
</dbReference>
<dbReference type="STRING" id="128403.WA1_42485"/>
<accession>A0A139WVC1</accession>
<proteinExistence type="predicted"/>
<comment type="caution">
    <text evidence="1">The sequence shown here is derived from an EMBL/GenBank/DDBJ whole genome shotgun (WGS) entry which is preliminary data.</text>
</comment>